<accession>A0ABS3M0H3</accession>
<comment type="caution">
    <text evidence="2">The sequence shown here is derived from an EMBL/GenBank/DDBJ whole genome shotgun (WGS) entry which is preliminary data.</text>
</comment>
<keyword evidence="3" id="KW-1185">Reference proteome</keyword>
<evidence type="ECO:0000313" key="3">
    <source>
        <dbReference type="Proteomes" id="UP000664771"/>
    </source>
</evidence>
<dbReference type="InterPro" id="IPR035093">
    <property type="entry name" value="RelE/ParE_toxin_dom_sf"/>
</dbReference>
<gene>
    <name evidence="2" type="ORF">J2D73_17630</name>
</gene>
<feature type="compositionally biased region" description="Basic and acidic residues" evidence="1">
    <location>
        <begin position="78"/>
        <end position="87"/>
    </location>
</feature>
<proteinExistence type="predicted"/>
<reference evidence="2 3" key="1">
    <citation type="submission" date="2021-03" db="EMBL/GenBank/DDBJ databases">
        <title>The complete genome sequence of Acetobacter sacchari TBRC 11175.</title>
        <authorList>
            <person name="Charoenyingcharoen P."/>
            <person name="Yukphan P."/>
        </authorList>
    </citation>
    <scope>NUCLEOTIDE SEQUENCE [LARGE SCALE GENOMIC DNA]</scope>
    <source>
        <strain evidence="2 3">TBRC 11175</strain>
    </source>
</reference>
<protein>
    <submittedName>
        <fullName evidence="2">Uncharacterized protein</fullName>
    </submittedName>
</protein>
<sequence>METPEGEPVYRERSGDYRIPYVVRQGFHAEVVILDIDNRKDVYRMPKTNSEPADEMRMKQGDFDDIMRNALGVSPPAKNDDEPEPAKRLSAYPPKKRDR</sequence>
<evidence type="ECO:0000313" key="2">
    <source>
        <dbReference type="EMBL" id="MBO1361606.1"/>
    </source>
</evidence>
<dbReference type="RefSeq" id="WP_207883483.1">
    <property type="nucleotide sequence ID" value="NZ_JAFVMF010000025.1"/>
</dbReference>
<dbReference type="Proteomes" id="UP000664771">
    <property type="component" value="Unassembled WGS sequence"/>
</dbReference>
<dbReference type="Gene3D" id="3.30.2310.20">
    <property type="entry name" value="RelE-like"/>
    <property type="match status" value="1"/>
</dbReference>
<dbReference type="EMBL" id="JAFVMF010000025">
    <property type="protein sequence ID" value="MBO1361606.1"/>
    <property type="molecule type" value="Genomic_DNA"/>
</dbReference>
<organism evidence="2 3">
    <name type="scientific">Acetobacter sacchari</name>
    <dbReference type="NCBI Taxonomy" id="2661687"/>
    <lineage>
        <taxon>Bacteria</taxon>
        <taxon>Pseudomonadati</taxon>
        <taxon>Pseudomonadota</taxon>
        <taxon>Alphaproteobacteria</taxon>
        <taxon>Acetobacterales</taxon>
        <taxon>Acetobacteraceae</taxon>
        <taxon>Acetobacter</taxon>
    </lineage>
</organism>
<feature type="region of interest" description="Disordered" evidence="1">
    <location>
        <begin position="68"/>
        <end position="99"/>
    </location>
</feature>
<name>A0ABS3M0H3_9PROT</name>
<evidence type="ECO:0000256" key="1">
    <source>
        <dbReference type="SAM" id="MobiDB-lite"/>
    </source>
</evidence>